<dbReference type="AlphaFoldDB" id="A0A5B6VMA0"/>
<sequence length="148" mass="16769">MGYSDKDKLGCVMSLLVDEAHHWWMTVECGTALKRVRRREFMDLVQGTLSVNEYKAKFVCLSHYAPELVAHEASRCKRFRFGMSREIKLYLVAQSVEVFDELVEKTYALEETLREEPKAFSVGAVKRKSGTISGSGRKGKRGHFGTSG</sequence>
<evidence type="ECO:0000313" key="2">
    <source>
        <dbReference type="EMBL" id="KAA3470399.1"/>
    </source>
</evidence>
<accession>A0A5B6VMA0</accession>
<feature type="region of interest" description="Disordered" evidence="1">
    <location>
        <begin position="129"/>
        <end position="148"/>
    </location>
</feature>
<dbReference type="EMBL" id="SMMG02000006">
    <property type="protein sequence ID" value="KAA3470399.1"/>
    <property type="molecule type" value="Genomic_DNA"/>
</dbReference>
<dbReference type="GO" id="GO:0008168">
    <property type="term" value="F:methyltransferase activity"/>
    <property type="evidence" value="ECO:0007669"/>
    <property type="project" value="UniProtKB-KW"/>
</dbReference>
<keyword evidence="2" id="KW-0489">Methyltransferase</keyword>
<keyword evidence="3" id="KW-1185">Reference proteome</keyword>
<gene>
    <name evidence="2" type="ORF">EPI10_016111</name>
</gene>
<reference evidence="3" key="1">
    <citation type="journal article" date="2019" name="Plant Biotechnol. J.">
        <title>Genome sequencing of the Australian wild diploid species Gossypium australe highlights disease resistance and delayed gland morphogenesis.</title>
        <authorList>
            <person name="Cai Y."/>
            <person name="Cai X."/>
            <person name="Wang Q."/>
            <person name="Wang P."/>
            <person name="Zhang Y."/>
            <person name="Cai C."/>
            <person name="Xu Y."/>
            <person name="Wang K."/>
            <person name="Zhou Z."/>
            <person name="Wang C."/>
            <person name="Geng S."/>
            <person name="Li B."/>
            <person name="Dong Q."/>
            <person name="Hou Y."/>
            <person name="Wang H."/>
            <person name="Ai P."/>
            <person name="Liu Z."/>
            <person name="Yi F."/>
            <person name="Sun M."/>
            <person name="An G."/>
            <person name="Cheng J."/>
            <person name="Zhang Y."/>
            <person name="Shi Q."/>
            <person name="Xie Y."/>
            <person name="Shi X."/>
            <person name="Chang Y."/>
            <person name="Huang F."/>
            <person name="Chen Y."/>
            <person name="Hong S."/>
            <person name="Mi L."/>
            <person name="Sun Q."/>
            <person name="Zhang L."/>
            <person name="Zhou B."/>
            <person name="Peng R."/>
            <person name="Zhang X."/>
            <person name="Liu F."/>
        </authorList>
    </citation>
    <scope>NUCLEOTIDE SEQUENCE [LARGE SCALE GENOMIC DNA]</scope>
    <source>
        <strain evidence="3">cv. PA1801</strain>
    </source>
</reference>
<dbReference type="OrthoDB" id="2272416at2759"/>
<comment type="caution">
    <text evidence="2">The sequence shown here is derived from an EMBL/GenBank/DDBJ whole genome shotgun (WGS) entry which is preliminary data.</text>
</comment>
<proteinExistence type="predicted"/>
<dbReference type="PANTHER" id="PTHR34482:SF36">
    <property type="entry name" value="RETROTRANSPOSON GAG DOMAIN-CONTAINING PROTEIN"/>
    <property type="match status" value="1"/>
</dbReference>
<name>A0A5B6VMA0_9ROSI</name>
<protein>
    <submittedName>
        <fullName evidence="2">Pyridoxal-phosphate-dependent serine hydroxymethyltransferase</fullName>
    </submittedName>
</protein>
<evidence type="ECO:0000313" key="3">
    <source>
        <dbReference type="Proteomes" id="UP000325315"/>
    </source>
</evidence>
<organism evidence="2 3">
    <name type="scientific">Gossypium australe</name>
    <dbReference type="NCBI Taxonomy" id="47621"/>
    <lineage>
        <taxon>Eukaryota</taxon>
        <taxon>Viridiplantae</taxon>
        <taxon>Streptophyta</taxon>
        <taxon>Embryophyta</taxon>
        <taxon>Tracheophyta</taxon>
        <taxon>Spermatophyta</taxon>
        <taxon>Magnoliopsida</taxon>
        <taxon>eudicotyledons</taxon>
        <taxon>Gunneridae</taxon>
        <taxon>Pentapetalae</taxon>
        <taxon>rosids</taxon>
        <taxon>malvids</taxon>
        <taxon>Malvales</taxon>
        <taxon>Malvaceae</taxon>
        <taxon>Malvoideae</taxon>
        <taxon>Gossypium</taxon>
    </lineage>
</organism>
<feature type="compositionally biased region" description="Basic residues" evidence="1">
    <location>
        <begin position="137"/>
        <end position="148"/>
    </location>
</feature>
<dbReference type="GO" id="GO:0032259">
    <property type="term" value="P:methylation"/>
    <property type="evidence" value="ECO:0007669"/>
    <property type="project" value="UniProtKB-KW"/>
</dbReference>
<dbReference type="Proteomes" id="UP000325315">
    <property type="component" value="Unassembled WGS sequence"/>
</dbReference>
<keyword evidence="2" id="KW-0808">Transferase</keyword>
<evidence type="ECO:0000256" key="1">
    <source>
        <dbReference type="SAM" id="MobiDB-lite"/>
    </source>
</evidence>
<dbReference type="PANTHER" id="PTHR34482">
    <property type="entry name" value="DNA DAMAGE-INDUCIBLE PROTEIN 1-LIKE"/>
    <property type="match status" value="1"/>
</dbReference>